<evidence type="ECO:0000313" key="2">
    <source>
        <dbReference type="Proteomes" id="UP001189429"/>
    </source>
</evidence>
<comment type="caution">
    <text evidence="1">The sequence shown here is derived from an EMBL/GenBank/DDBJ whole genome shotgun (WGS) entry which is preliminary data.</text>
</comment>
<reference evidence="1" key="1">
    <citation type="submission" date="2023-10" db="EMBL/GenBank/DDBJ databases">
        <authorList>
            <person name="Chen Y."/>
            <person name="Shah S."/>
            <person name="Dougan E. K."/>
            <person name="Thang M."/>
            <person name="Chan C."/>
        </authorList>
    </citation>
    <scope>NUCLEOTIDE SEQUENCE [LARGE SCALE GENOMIC DNA]</scope>
</reference>
<name>A0ABN9YDJ7_9DINO</name>
<evidence type="ECO:0000313" key="1">
    <source>
        <dbReference type="EMBL" id="CAK0910871.1"/>
    </source>
</evidence>
<accession>A0ABN9YDJ7</accession>
<dbReference type="EMBL" id="CAUYUJ010022478">
    <property type="protein sequence ID" value="CAK0910871.1"/>
    <property type="molecule type" value="Genomic_DNA"/>
</dbReference>
<gene>
    <name evidence="1" type="ORF">PCOR1329_LOCUS84917</name>
</gene>
<protein>
    <submittedName>
        <fullName evidence="1">Uncharacterized protein</fullName>
    </submittedName>
</protein>
<dbReference type="SUPFAM" id="SSF53474">
    <property type="entry name" value="alpha/beta-Hydrolases"/>
    <property type="match status" value="1"/>
</dbReference>
<dbReference type="Proteomes" id="UP001189429">
    <property type="component" value="Unassembled WGS sequence"/>
</dbReference>
<keyword evidence="2" id="KW-1185">Reference proteome</keyword>
<dbReference type="PANTHER" id="PTHR12277">
    <property type="entry name" value="ALPHA/BETA HYDROLASE DOMAIN-CONTAINING PROTEIN"/>
    <property type="match status" value="1"/>
</dbReference>
<dbReference type="Gene3D" id="3.40.50.1820">
    <property type="entry name" value="alpha/beta hydrolase"/>
    <property type="match status" value="1"/>
</dbReference>
<feature type="non-terminal residue" evidence="1">
    <location>
        <position position="1"/>
    </location>
</feature>
<dbReference type="InterPro" id="IPR029058">
    <property type="entry name" value="AB_hydrolase_fold"/>
</dbReference>
<dbReference type="PANTHER" id="PTHR12277:SF81">
    <property type="entry name" value="PROTEIN ABHD13"/>
    <property type="match status" value="1"/>
</dbReference>
<organism evidence="1 2">
    <name type="scientific">Prorocentrum cordatum</name>
    <dbReference type="NCBI Taxonomy" id="2364126"/>
    <lineage>
        <taxon>Eukaryota</taxon>
        <taxon>Sar</taxon>
        <taxon>Alveolata</taxon>
        <taxon>Dinophyceae</taxon>
        <taxon>Prorocentrales</taxon>
        <taxon>Prorocentraceae</taxon>
        <taxon>Prorocentrum</taxon>
    </lineage>
</organism>
<sequence>SSGSWPRPPPPLRTRTQGAAGTLGMGFGLQWIINKITFPSPPSSYSLTSHPELFFVKGPTTRPGHPGVPCMLYAIPQGAPVLLVHAHSNGCDIGDMRQTLQGISESLRVHVMSFEFPGYGLHVGAASQRAIDDAADAILNFIVRDLQIDIAQVVWYGRSIGSGPTVAICHRITKDLGRNPGGCILQCGYANFPEAQRSAAGMEVVACIGRRIARRHLRR</sequence>
<proteinExistence type="predicted"/>